<sequence length="397" mass="45078">LGIAYSFNSRDDSSLSKGWNIHAMDGSNWMRIDLFRFQKDIRTSVLERLANNCGNFLRELNLKGCINISDLALKTFATRCHNIQKLSLSGCKRISDVTCEYLGRNCKSLSVLDFENCTTITEKGLMHISDGCSYLEEINLNWCNTILDRGLFHLLSKCKHLRILLLKGCSSLTDQLFSTLPKQTYPLTHLNMMNCFVSQFTIEDISCRFKHLKFLNISNNSQLLDNSFLVLSENCRDLINLELSGCSQLSDNGLFYISKFCPKLKKLDLEDCTLLTDSSLFMISKNCEEIEHIILSHLENVTNDGIEAICKTFANTLQIIELDNMPEITNQIFSHLDRVTTLKKAVLFDCQLITKAAIKDFESNHEDIEIQSYFAPPTPVIATPQTTRGICKCCVIL</sequence>
<evidence type="ECO:0000313" key="2">
    <source>
        <dbReference type="WBParaSite" id="RSKR_0000925050.1"/>
    </source>
</evidence>
<protein>
    <submittedName>
        <fullName evidence="2">F-box domain-containing protein</fullName>
    </submittedName>
</protein>
<dbReference type="WBParaSite" id="RSKR_0000925050.1">
    <property type="protein sequence ID" value="RSKR_0000925050.1"/>
    <property type="gene ID" value="RSKR_0000925050"/>
</dbReference>
<proteinExistence type="predicted"/>
<name>A0AC35UA39_9BILA</name>
<reference evidence="2" key="1">
    <citation type="submission" date="2016-11" db="UniProtKB">
        <authorList>
            <consortium name="WormBaseParasite"/>
        </authorList>
    </citation>
    <scope>IDENTIFICATION</scope>
    <source>
        <strain evidence="2">KR3021</strain>
    </source>
</reference>
<dbReference type="Proteomes" id="UP000095286">
    <property type="component" value="Unplaced"/>
</dbReference>
<accession>A0AC35UA39</accession>
<organism evidence="1 2">
    <name type="scientific">Rhabditophanes sp. KR3021</name>
    <dbReference type="NCBI Taxonomy" id="114890"/>
    <lineage>
        <taxon>Eukaryota</taxon>
        <taxon>Metazoa</taxon>
        <taxon>Ecdysozoa</taxon>
        <taxon>Nematoda</taxon>
        <taxon>Chromadorea</taxon>
        <taxon>Rhabditida</taxon>
        <taxon>Tylenchina</taxon>
        <taxon>Panagrolaimomorpha</taxon>
        <taxon>Strongyloidoidea</taxon>
        <taxon>Alloionematidae</taxon>
        <taxon>Rhabditophanes</taxon>
    </lineage>
</organism>
<evidence type="ECO:0000313" key="1">
    <source>
        <dbReference type="Proteomes" id="UP000095286"/>
    </source>
</evidence>